<evidence type="ECO:0000313" key="12">
    <source>
        <dbReference type="Proteomes" id="UP000193986"/>
    </source>
</evidence>
<keyword evidence="6" id="KW-0276">Fatty acid metabolism</keyword>
<dbReference type="EC" id="3.1.2.22" evidence="2"/>
<sequence length="305" mass="33131">MVAKNYVSIDHTLSFQGLKPWVKAAPLKKTTLTAPAKHTATVILLHGFANSGEAWVPIAKYLQSALPYIKFILPNAPLRLNTLPDGTNAELPSWYDPRLDISKDRKNDQDLLISDAAEFEKSLEVVRTLVVEEARLVDGSRVFLGGFSQGVSLATFVALTNDQVGGVIGEFFRIKFLHSTDRSPIPALSAGIPHKKDIAAKPASNLLTKAVFIGHGDADPLAPVIRGSQSSLKFSGIDIAWSSIAEAEYSLAFLESLGFTRSTSQQQSYAGTATLNIYPGLAHFTNDEEIEQLRAWLSVALPESK</sequence>
<comment type="similarity">
    <text evidence="1">Belongs to the AB hydrolase superfamily. AB hydrolase 2 family.</text>
</comment>
<dbReference type="InterPro" id="IPR029058">
    <property type="entry name" value="AB_hydrolase_fold"/>
</dbReference>
<dbReference type="PANTHER" id="PTHR10655">
    <property type="entry name" value="LYSOPHOSPHOLIPASE-RELATED"/>
    <property type="match status" value="1"/>
</dbReference>
<dbReference type="Pfam" id="PF02230">
    <property type="entry name" value="Abhydrolase_2"/>
    <property type="match status" value="1"/>
</dbReference>
<keyword evidence="5 11" id="KW-0378">Hydrolase</keyword>
<name>A0A1Y2AW16_9TREE</name>
<evidence type="ECO:0000256" key="2">
    <source>
        <dbReference type="ARBA" id="ARBA00012423"/>
    </source>
</evidence>
<dbReference type="GO" id="GO:0006631">
    <property type="term" value="P:fatty acid metabolic process"/>
    <property type="evidence" value="ECO:0007669"/>
    <property type="project" value="UniProtKB-KW"/>
</dbReference>
<evidence type="ECO:0000256" key="9">
    <source>
        <dbReference type="ARBA" id="ARBA00047337"/>
    </source>
</evidence>
<comment type="caution">
    <text evidence="11">The sequence shown here is derived from an EMBL/GenBank/DDBJ whole genome shotgun (WGS) entry which is preliminary data.</text>
</comment>
<dbReference type="InterPro" id="IPR003140">
    <property type="entry name" value="PLipase/COase/thioEstase"/>
</dbReference>
<keyword evidence="12" id="KW-1185">Reference proteome</keyword>
<evidence type="ECO:0000256" key="1">
    <source>
        <dbReference type="ARBA" id="ARBA00006499"/>
    </source>
</evidence>
<evidence type="ECO:0000256" key="6">
    <source>
        <dbReference type="ARBA" id="ARBA00022832"/>
    </source>
</evidence>
<dbReference type="PANTHER" id="PTHR10655:SF17">
    <property type="entry name" value="LYSOPHOSPHOLIPASE-LIKE PROTEIN 1"/>
    <property type="match status" value="1"/>
</dbReference>
<evidence type="ECO:0000256" key="7">
    <source>
        <dbReference type="ARBA" id="ARBA00029392"/>
    </source>
</evidence>
<evidence type="ECO:0000313" key="11">
    <source>
        <dbReference type="EMBL" id="ORY26758.1"/>
    </source>
</evidence>
<evidence type="ECO:0000259" key="10">
    <source>
        <dbReference type="Pfam" id="PF02230"/>
    </source>
</evidence>
<dbReference type="AlphaFoldDB" id="A0A1Y2AW16"/>
<dbReference type="InParanoid" id="A0A1Y2AW16"/>
<feature type="domain" description="Phospholipase/carboxylesterase/thioesterase" evidence="10">
    <location>
        <begin position="36"/>
        <end position="169"/>
    </location>
</feature>
<comment type="catalytic activity">
    <reaction evidence="9">
        <text>S-hexadecanoyl-L-cysteinyl-[protein] + H2O = L-cysteinyl-[protein] + hexadecanoate + H(+)</text>
        <dbReference type="Rhea" id="RHEA:19233"/>
        <dbReference type="Rhea" id="RHEA-COMP:10131"/>
        <dbReference type="Rhea" id="RHEA-COMP:11032"/>
        <dbReference type="ChEBI" id="CHEBI:7896"/>
        <dbReference type="ChEBI" id="CHEBI:15377"/>
        <dbReference type="ChEBI" id="CHEBI:15378"/>
        <dbReference type="ChEBI" id="CHEBI:29950"/>
        <dbReference type="ChEBI" id="CHEBI:74151"/>
        <dbReference type="EC" id="3.1.2.22"/>
    </reaction>
</comment>
<dbReference type="Proteomes" id="UP000193986">
    <property type="component" value="Unassembled WGS sequence"/>
</dbReference>
<evidence type="ECO:0000256" key="5">
    <source>
        <dbReference type="ARBA" id="ARBA00022801"/>
    </source>
</evidence>
<dbReference type="GO" id="GO:0052689">
    <property type="term" value="F:carboxylic ester hydrolase activity"/>
    <property type="evidence" value="ECO:0007669"/>
    <property type="project" value="UniProtKB-KW"/>
</dbReference>
<protein>
    <recommendedName>
        <fullName evidence="3">Acyl-protein thioesterase 1</fullName>
        <ecNumber evidence="2">3.1.2.22</ecNumber>
    </recommendedName>
    <alternativeName>
        <fullName evidence="8">Palmitoyl-protein hydrolase</fullName>
    </alternativeName>
</protein>
<accession>A0A1Y2AW16</accession>
<evidence type="ECO:0000256" key="8">
    <source>
        <dbReference type="ARBA" id="ARBA00031195"/>
    </source>
</evidence>
<dbReference type="STRING" id="71784.A0A1Y2AW16"/>
<dbReference type="GO" id="GO:0008474">
    <property type="term" value="F:palmitoyl-(protein) hydrolase activity"/>
    <property type="evidence" value="ECO:0007669"/>
    <property type="project" value="UniProtKB-EC"/>
</dbReference>
<dbReference type="GO" id="GO:0005737">
    <property type="term" value="C:cytoplasm"/>
    <property type="evidence" value="ECO:0007669"/>
    <property type="project" value="TreeGrafter"/>
</dbReference>
<proteinExistence type="inferred from homology"/>
<keyword evidence="4" id="KW-0719">Serine esterase</keyword>
<evidence type="ECO:0000256" key="3">
    <source>
        <dbReference type="ARBA" id="ARBA00014923"/>
    </source>
</evidence>
<dbReference type="InterPro" id="IPR050565">
    <property type="entry name" value="LYPA1-2/EST-like"/>
</dbReference>
<evidence type="ECO:0000256" key="4">
    <source>
        <dbReference type="ARBA" id="ARBA00022487"/>
    </source>
</evidence>
<dbReference type="SUPFAM" id="SSF53474">
    <property type="entry name" value="alpha/beta-Hydrolases"/>
    <property type="match status" value="1"/>
</dbReference>
<dbReference type="OrthoDB" id="2418081at2759"/>
<comment type="function">
    <text evidence="7">Hydrolyzes fatty acids from S-acylated cysteine residues in proteins with a strong preference for palmitoylated G-alpha proteins over other acyl substrates. Mediates the deacylation of G-alpha proteins such as GPA1 in vivo, but has weak or no activity toward palmitoylated Ras proteins. Has weak lysophospholipase activity in vitro; however such activity may not exist in vivo.</text>
</comment>
<organism evidence="11 12">
    <name type="scientific">Naematelia encephala</name>
    <dbReference type="NCBI Taxonomy" id="71784"/>
    <lineage>
        <taxon>Eukaryota</taxon>
        <taxon>Fungi</taxon>
        <taxon>Dikarya</taxon>
        <taxon>Basidiomycota</taxon>
        <taxon>Agaricomycotina</taxon>
        <taxon>Tremellomycetes</taxon>
        <taxon>Tremellales</taxon>
        <taxon>Naemateliaceae</taxon>
        <taxon>Naematelia</taxon>
    </lineage>
</organism>
<dbReference type="Gene3D" id="3.40.50.1820">
    <property type="entry name" value="alpha/beta hydrolase"/>
    <property type="match status" value="1"/>
</dbReference>
<gene>
    <name evidence="11" type="ORF">BCR39DRAFT_589485</name>
</gene>
<keyword evidence="6" id="KW-0443">Lipid metabolism</keyword>
<reference evidence="11 12" key="1">
    <citation type="submission" date="2016-07" db="EMBL/GenBank/DDBJ databases">
        <title>Pervasive Adenine N6-methylation of Active Genes in Fungi.</title>
        <authorList>
            <consortium name="DOE Joint Genome Institute"/>
            <person name="Mondo S.J."/>
            <person name="Dannebaum R.O."/>
            <person name="Kuo R.C."/>
            <person name="Labutti K."/>
            <person name="Haridas S."/>
            <person name="Kuo A."/>
            <person name="Salamov A."/>
            <person name="Ahrendt S.R."/>
            <person name="Lipzen A."/>
            <person name="Sullivan W."/>
            <person name="Andreopoulos W.B."/>
            <person name="Clum A."/>
            <person name="Lindquist E."/>
            <person name="Daum C."/>
            <person name="Ramamoorthy G.K."/>
            <person name="Gryganskyi A."/>
            <person name="Culley D."/>
            <person name="Magnuson J.K."/>
            <person name="James T.Y."/>
            <person name="O'Malley M.A."/>
            <person name="Stajich J.E."/>
            <person name="Spatafora J.W."/>
            <person name="Visel A."/>
            <person name="Grigoriev I.V."/>
        </authorList>
    </citation>
    <scope>NUCLEOTIDE SEQUENCE [LARGE SCALE GENOMIC DNA]</scope>
    <source>
        <strain evidence="11 12">68-887.2</strain>
    </source>
</reference>
<dbReference type="EMBL" id="MCFC01000044">
    <property type="protein sequence ID" value="ORY26758.1"/>
    <property type="molecule type" value="Genomic_DNA"/>
</dbReference>